<evidence type="ECO:0000259" key="2">
    <source>
        <dbReference type="Pfam" id="PF07883"/>
    </source>
</evidence>
<dbReference type="InterPro" id="IPR014710">
    <property type="entry name" value="RmlC-like_jellyroll"/>
</dbReference>
<reference evidence="3 4" key="1">
    <citation type="submission" date="2017-11" db="EMBL/GenBank/DDBJ databases">
        <title>Comparitive Functional Genomics of Dry Heat Resistant strains isolated from the Viking Spacecraft.</title>
        <authorList>
            <person name="Seuylemezian A."/>
            <person name="Cooper K."/>
            <person name="Vaishampayan P."/>
        </authorList>
    </citation>
    <scope>NUCLEOTIDE SEQUENCE [LARGE SCALE GENOMIC DNA]</scope>
    <source>
        <strain evidence="3 4">V1-29</strain>
    </source>
</reference>
<keyword evidence="4" id="KW-1185">Reference proteome</keyword>
<dbReference type="SUPFAM" id="SSF53448">
    <property type="entry name" value="Nucleotide-diphospho-sugar transferases"/>
    <property type="match status" value="1"/>
</dbReference>
<dbReference type="Pfam" id="PF07883">
    <property type="entry name" value="Cupin_2"/>
    <property type="match status" value="1"/>
</dbReference>
<dbReference type="SUPFAM" id="SSF51182">
    <property type="entry name" value="RmlC-like cupins"/>
    <property type="match status" value="1"/>
</dbReference>
<dbReference type="InterPro" id="IPR005835">
    <property type="entry name" value="NTP_transferase_dom"/>
</dbReference>
<keyword evidence="3" id="KW-0808">Transferase</keyword>
<dbReference type="InterPro" id="IPR051161">
    <property type="entry name" value="Mannose-6P_isomerase_type2"/>
</dbReference>
<dbReference type="InterPro" id="IPR029044">
    <property type="entry name" value="Nucleotide-diphossugar_trans"/>
</dbReference>
<dbReference type="InterPro" id="IPR011051">
    <property type="entry name" value="RmlC_Cupin_sf"/>
</dbReference>
<comment type="caution">
    <text evidence="3">The sequence shown here is derived from an EMBL/GenBank/DDBJ whole genome shotgun (WGS) entry which is preliminary data.</text>
</comment>
<evidence type="ECO:0000313" key="4">
    <source>
        <dbReference type="Proteomes" id="UP000234748"/>
    </source>
</evidence>
<dbReference type="EMBL" id="PGUY01000050">
    <property type="protein sequence ID" value="PLT28891.1"/>
    <property type="molecule type" value="Genomic_DNA"/>
</dbReference>
<accession>A0A2N5M3E9</accession>
<dbReference type="GO" id="GO:0004475">
    <property type="term" value="F:mannose-1-phosphate guanylyltransferase (GTP) activity"/>
    <property type="evidence" value="ECO:0007669"/>
    <property type="project" value="TreeGrafter"/>
</dbReference>
<dbReference type="GO" id="GO:0009298">
    <property type="term" value="P:GDP-mannose biosynthetic process"/>
    <property type="evidence" value="ECO:0007669"/>
    <property type="project" value="TreeGrafter"/>
</dbReference>
<dbReference type="CDD" id="cd02213">
    <property type="entry name" value="cupin_PMI_typeII_C"/>
    <property type="match status" value="1"/>
</dbReference>
<name>A0A2N5M3E9_9BACI</name>
<dbReference type="InterPro" id="IPR013096">
    <property type="entry name" value="Cupin_2"/>
</dbReference>
<dbReference type="Gene3D" id="2.60.120.10">
    <property type="entry name" value="Jelly Rolls"/>
    <property type="match status" value="1"/>
</dbReference>
<dbReference type="PANTHER" id="PTHR46390">
    <property type="entry name" value="MANNOSE-1-PHOSPHATE GUANYLYLTRANSFERASE"/>
    <property type="match status" value="1"/>
</dbReference>
<dbReference type="PANTHER" id="PTHR46390:SF1">
    <property type="entry name" value="MANNOSE-1-PHOSPHATE GUANYLYLTRANSFERASE"/>
    <property type="match status" value="1"/>
</dbReference>
<feature type="domain" description="Cupin type-2" evidence="2">
    <location>
        <begin position="364"/>
        <end position="425"/>
    </location>
</feature>
<dbReference type="Gene3D" id="3.90.550.10">
    <property type="entry name" value="Spore Coat Polysaccharide Biosynthesis Protein SpsA, Chain A"/>
    <property type="match status" value="1"/>
</dbReference>
<dbReference type="RefSeq" id="WP_101644021.1">
    <property type="nucleotide sequence ID" value="NZ_PGUY01000050.1"/>
</dbReference>
<sequence length="454" mass="50645">MRVLLLSGGSGKRLWPLSNQVRSKQFLKLLKDEDGQSESMVQRVCRQLESAGLLSSTHIVTCQNQIEIINNQIGDQIAILQEPEQKGTFPSISLAAAFLYSELHIEPHEIICVVPVDSFVEPAFFQLLKSVPDILVKSKADLALLGAAAIKPSNQYGYIVPKIKDNKNYYPILQFVEKPSQETAGYLIQKNALWNCGVFAFSLNFMLTNLSNKNLPTDYRHLLAQYDQLPATSFDYEVAEKTPNSVVIPYAGLWKDLGSWETLSGHLESQVIGNAQLSTDSRNTHIINELSIPIHVIGIHNSIIAAGPDGILIADKDRASNIKENIKKERPMYEEKRWGSYRILHFSESGEGMKNLTKSLKLLAGSNTSYHFHLGREEILTIISGSGEMILNDKRFAVKAGDVVKIPSGVRHGIKALSPLEVIEVQLGSVINDVDKIRITTSWDEAIKWGHRYE</sequence>
<dbReference type="Proteomes" id="UP000234748">
    <property type="component" value="Unassembled WGS sequence"/>
</dbReference>
<gene>
    <name evidence="3" type="ORF">CUU66_16220</name>
</gene>
<keyword evidence="3" id="KW-0548">Nucleotidyltransferase</keyword>
<dbReference type="Pfam" id="PF00483">
    <property type="entry name" value="NTP_transferase"/>
    <property type="match status" value="1"/>
</dbReference>
<dbReference type="OrthoDB" id="9806359at2"/>
<protein>
    <submittedName>
        <fullName evidence="3">Mannose-1-phosphate guanylyltransferase</fullName>
    </submittedName>
</protein>
<evidence type="ECO:0000259" key="1">
    <source>
        <dbReference type="Pfam" id="PF00483"/>
    </source>
</evidence>
<dbReference type="AlphaFoldDB" id="A0A2N5M3E9"/>
<feature type="domain" description="Nucleotidyl transferase" evidence="1">
    <location>
        <begin position="4"/>
        <end position="263"/>
    </location>
</feature>
<organism evidence="3 4">
    <name type="scientific">Peribacillus deserti</name>
    <dbReference type="NCBI Taxonomy" id="673318"/>
    <lineage>
        <taxon>Bacteria</taxon>
        <taxon>Bacillati</taxon>
        <taxon>Bacillota</taxon>
        <taxon>Bacilli</taxon>
        <taxon>Bacillales</taxon>
        <taxon>Bacillaceae</taxon>
        <taxon>Peribacillus</taxon>
    </lineage>
</organism>
<evidence type="ECO:0000313" key="3">
    <source>
        <dbReference type="EMBL" id="PLT28891.1"/>
    </source>
</evidence>
<proteinExistence type="predicted"/>